<dbReference type="EMBL" id="UHIV01000005">
    <property type="protein sequence ID" value="SUP60855.1"/>
    <property type="molecule type" value="Genomic_DNA"/>
</dbReference>
<accession>A0A380P6X0</accession>
<gene>
    <name evidence="1" type="ORF">NCTC13645_01976</name>
</gene>
<protein>
    <submittedName>
        <fullName evidence="1">Uncharacterized protein</fullName>
    </submittedName>
</protein>
<dbReference type="Proteomes" id="UP000254621">
    <property type="component" value="Unassembled WGS sequence"/>
</dbReference>
<evidence type="ECO:0000313" key="1">
    <source>
        <dbReference type="EMBL" id="SUP60855.1"/>
    </source>
</evidence>
<name>A0A380P6X0_WEIVI</name>
<dbReference type="AlphaFoldDB" id="A0A380P6X0"/>
<organism evidence="1 2">
    <name type="scientific">Weissella viridescens</name>
    <name type="common">Lactobacillus viridescens</name>
    <dbReference type="NCBI Taxonomy" id="1629"/>
    <lineage>
        <taxon>Bacteria</taxon>
        <taxon>Bacillati</taxon>
        <taxon>Bacillota</taxon>
        <taxon>Bacilli</taxon>
        <taxon>Lactobacillales</taxon>
        <taxon>Lactobacillaceae</taxon>
        <taxon>Weissella</taxon>
    </lineage>
</organism>
<evidence type="ECO:0000313" key="2">
    <source>
        <dbReference type="Proteomes" id="UP000254621"/>
    </source>
</evidence>
<reference evidence="1 2" key="1">
    <citation type="submission" date="2018-06" db="EMBL/GenBank/DDBJ databases">
        <authorList>
            <consortium name="Pathogen Informatics"/>
            <person name="Doyle S."/>
        </authorList>
    </citation>
    <scope>NUCLEOTIDE SEQUENCE [LARGE SCALE GENOMIC DNA]</scope>
    <source>
        <strain evidence="1 2">NCTC13645</strain>
    </source>
</reference>
<proteinExistence type="predicted"/>
<sequence length="95" mass="10720">MLLRTFCTCAASLQAITVIGWYHGDYCWWAIFIFATPLGQGDPHVARVIRSLAPAVLIIPALAMMRGYMQGFEFMGPQPYHNLLNKLSELRTCWG</sequence>